<feature type="transmembrane region" description="Helical" evidence="1">
    <location>
        <begin position="124"/>
        <end position="140"/>
    </location>
</feature>
<organism evidence="2 3">
    <name type="scientific">Blastococcus haudaquaticus</name>
    <dbReference type="NCBI Taxonomy" id="1938745"/>
    <lineage>
        <taxon>Bacteria</taxon>
        <taxon>Bacillati</taxon>
        <taxon>Actinomycetota</taxon>
        <taxon>Actinomycetes</taxon>
        <taxon>Geodermatophilales</taxon>
        <taxon>Geodermatophilaceae</taxon>
        <taxon>Blastococcus</taxon>
    </lineage>
</organism>
<feature type="transmembrane region" description="Helical" evidence="1">
    <location>
        <begin position="56"/>
        <end position="76"/>
    </location>
</feature>
<feature type="transmembrane region" description="Helical" evidence="1">
    <location>
        <begin position="18"/>
        <end position="36"/>
    </location>
</feature>
<keyword evidence="1" id="KW-1133">Transmembrane helix</keyword>
<dbReference type="NCBIfam" id="NF038065">
    <property type="entry name" value="Pr6Pr"/>
    <property type="match status" value="1"/>
</dbReference>
<dbReference type="InterPro" id="IPR049713">
    <property type="entry name" value="Pr6Pr-like"/>
</dbReference>
<keyword evidence="1" id="KW-0472">Membrane</keyword>
<feature type="transmembrane region" description="Helical" evidence="1">
    <location>
        <begin position="187"/>
        <end position="208"/>
    </location>
</feature>
<accession>A0A286H553</accession>
<name>A0A286H553_9ACTN</name>
<protein>
    <recommendedName>
        <fullName evidence="4">FAR-17a/AIG1-like protein</fullName>
    </recommendedName>
</protein>
<evidence type="ECO:0000313" key="3">
    <source>
        <dbReference type="Proteomes" id="UP000219482"/>
    </source>
</evidence>
<dbReference type="EMBL" id="OCNK01000005">
    <property type="protein sequence ID" value="SOE02897.1"/>
    <property type="molecule type" value="Genomic_DNA"/>
</dbReference>
<evidence type="ECO:0000313" key="2">
    <source>
        <dbReference type="EMBL" id="SOE02897.1"/>
    </source>
</evidence>
<proteinExistence type="predicted"/>
<dbReference type="AlphaFoldDB" id="A0A286H553"/>
<feature type="transmembrane region" description="Helical" evidence="1">
    <location>
        <begin position="147"/>
        <end position="167"/>
    </location>
</feature>
<sequence>MMPAVTETRQDRSRLARAWWAALFAVVAVSVSIEFVQNVVDPADPATSIVTRIVRFFSYFTIQSNLLVLAAVLPLVRDPGHDGPLWRVVRLASLLGITITGLVYAVVLAPLYDPQGIDAWTNAGEHYVSPVMTLLGWLVFGPRPRITAGVVARALVWPILWIAWILAQGPVTDWYPYDFMSVAVHGYGTALRNLAFVVLLALAFLLAFRLVDRKLSATDGALPAQAERSSLAR</sequence>
<reference evidence="3" key="1">
    <citation type="submission" date="2017-09" db="EMBL/GenBank/DDBJ databases">
        <authorList>
            <person name="Varghese N."/>
            <person name="Submissions S."/>
        </authorList>
    </citation>
    <scope>NUCLEOTIDE SEQUENCE [LARGE SCALE GENOMIC DNA]</scope>
    <source>
        <strain evidence="3">DSM 44270</strain>
    </source>
</reference>
<keyword evidence="1" id="KW-0812">Transmembrane</keyword>
<dbReference type="Proteomes" id="UP000219482">
    <property type="component" value="Unassembled WGS sequence"/>
</dbReference>
<evidence type="ECO:0000256" key="1">
    <source>
        <dbReference type="SAM" id="Phobius"/>
    </source>
</evidence>
<keyword evidence="3" id="KW-1185">Reference proteome</keyword>
<evidence type="ECO:0008006" key="4">
    <source>
        <dbReference type="Google" id="ProtNLM"/>
    </source>
</evidence>
<gene>
    <name evidence="2" type="ORF">SAMN06272739_3857</name>
</gene>
<feature type="transmembrane region" description="Helical" evidence="1">
    <location>
        <begin position="88"/>
        <end position="112"/>
    </location>
</feature>